<dbReference type="EMBL" id="MCHY01000009">
    <property type="protein sequence ID" value="RKD22571.1"/>
    <property type="molecule type" value="Genomic_DNA"/>
</dbReference>
<evidence type="ECO:0000313" key="2">
    <source>
        <dbReference type="Proteomes" id="UP000284219"/>
    </source>
</evidence>
<keyword evidence="2" id="KW-1185">Reference proteome</keyword>
<dbReference type="Proteomes" id="UP000284219">
    <property type="component" value="Unassembled WGS sequence"/>
</dbReference>
<sequence>MQRLEKRKIRLQICKLLDQCAGCERVVGKSLTKKTRICQVECAIGIELKRLGCKLLGRPYLQDLTKEKLESLRSQGMTFAAIARKFNISKEKLRNIRQEWAAQAV</sequence>
<comment type="caution">
    <text evidence="1">The sequence shown here is derived from an EMBL/GenBank/DDBJ whole genome shotgun (WGS) entry which is preliminary data.</text>
</comment>
<protein>
    <submittedName>
        <fullName evidence="1">Uncharacterized protein</fullName>
    </submittedName>
</protein>
<dbReference type="AlphaFoldDB" id="A0A419SFK7"/>
<accession>A0A419SFK7</accession>
<reference evidence="1 2" key="1">
    <citation type="submission" date="2016-08" db="EMBL/GenBank/DDBJ databases">
        <title>Novel Firmicute Genomes.</title>
        <authorList>
            <person name="Poppleton D.I."/>
            <person name="Gribaldo S."/>
        </authorList>
    </citation>
    <scope>NUCLEOTIDE SEQUENCE [LARGE SCALE GENOMIC DNA]</scope>
    <source>
        <strain evidence="1 2">RAOx-1</strain>
    </source>
</reference>
<gene>
    <name evidence="1" type="ORF">BEP19_09935</name>
</gene>
<evidence type="ECO:0000313" key="1">
    <source>
        <dbReference type="EMBL" id="RKD22571.1"/>
    </source>
</evidence>
<name>A0A419SFK7_9BACL</name>
<proteinExistence type="predicted"/>
<organism evidence="1 2">
    <name type="scientific">Ammoniphilus oxalaticus</name>
    <dbReference type="NCBI Taxonomy" id="66863"/>
    <lineage>
        <taxon>Bacteria</taxon>
        <taxon>Bacillati</taxon>
        <taxon>Bacillota</taxon>
        <taxon>Bacilli</taxon>
        <taxon>Bacillales</taxon>
        <taxon>Paenibacillaceae</taxon>
        <taxon>Aneurinibacillus group</taxon>
        <taxon>Ammoniphilus</taxon>
    </lineage>
</organism>